<feature type="compositionally biased region" description="Basic residues" evidence="1">
    <location>
        <begin position="192"/>
        <end position="203"/>
    </location>
</feature>
<keyword evidence="3" id="KW-1185">Reference proteome</keyword>
<evidence type="ECO:0000256" key="1">
    <source>
        <dbReference type="SAM" id="MobiDB-lite"/>
    </source>
</evidence>
<gene>
    <name evidence="2" type="ORF">AYI69_g9189</name>
</gene>
<reference evidence="3" key="1">
    <citation type="submission" date="2017-01" db="EMBL/GenBank/DDBJ databases">
        <authorList>
            <person name="Wang Y."/>
            <person name="White M."/>
            <person name="Kvist S."/>
            <person name="Moncalvo J.-M."/>
        </authorList>
    </citation>
    <scope>NUCLEOTIDE SEQUENCE [LARGE SCALE GENOMIC DNA]</scope>
    <source>
        <strain evidence="3">ID-206-W2</strain>
    </source>
</reference>
<evidence type="ECO:0000313" key="2">
    <source>
        <dbReference type="EMBL" id="OMJ12976.1"/>
    </source>
</evidence>
<dbReference type="AlphaFoldDB" id="A0A1R1XEF3"/>
<dbReference type="Proteomes" id="UP000187429">
    <property type="component" value="Unassembled WGS sequence"/>
</dbReference>
<accession>A0A1R1XEF3</accession>
<sequence>MIYIESKSENLGTPFLDSFESGSPKFEGFYQYSGENYPLSPYSNAYSHASPDTLLSGSSYSDECFDFGAYSEDESQVSACTQRVSLSSKCSYEFRDDITTNFFSNYDKFDQLSPLISPTIPSSFCASDSFPVPNPAITSNGGDNCSIPRSSTSIDSILPKLKKFKYLKSIGLASPPLCDPIYPPGLDEYTRYKKKPSKSHNSRRNTFSHYTKDQPATFNNRAPTSTPSKKPYNSRRNSYANNPSKYADNSGNPTNLPGISAFSSQKSPVRIPAIMFNLHGANKAKGDKNTNKSVDPKSQQNALKSLNDMIESIKTIHYPNKKYAR</sequence>
<comment type="caution">
    <text evidence="2">The sequence shown here is derived from an EMBL/GenBank/DDBJ whole genome shotgun (WGS) entry which is preliminary data.</text>
</comment>
<evidence type="ECO:0000313" key="3">
    <source>
        <dbReference type="Proteomes" id="UP000187429"/>
    </source>
</evidence>
<dbReference type="OrthoDB" id="5758239at2759"/>
<feature type="compositionally biased region" description="Polar residues" evidence="1">
    <location>
        <begin position="204"/>
        <end position="228"/>
    </location>
</feature>
<organism evidence="2 3">
    <name type="scientific">Smittium culicis</name>
    <dbReference type="NCBI Taxonomy" id="133412"/>
    <lineage>
        <taxon>Eukaryota</taxon>
        <taxon>Fungi</taxon>
        <taxon>Fungi incertae sedis</taxon>
        <taxon>Zoopagomycota</taxon>
        <taxon>Kickxellomycotina</taxon>
        <taxon>Harpellomycetes</taxon>
        <taxon>Harpellales</taxon>
        <taxon>Legeriomycetaceae</taxon>
        <taxon>Smittium</taxon>
    </lineage>
</organism>
<name>A0A1R1XEF3_9FUNG</name>
<dbReference type="EMBL" id="LSSM01005286">
    <property type="protein sequence ID" value="OMJ12976.1"/>
    <property type="molecule type" value="Genomic_DNA"/>
</dbReference>
<feature type="compositionally biased region" description="Polar residues" evidence="1">
    <location>
        <begin position="234"/>
        <end position="263"/>
    </location>
</feature>
<feature type="region of interest" description="Disordered" evidence="1">
    <location>
        <begin position="189"/>
        <end position="263"/>
    </location>
</feature>
<proteinExistence type="predicted"/>
<protein>
    <submittedName>
        <fullName evidence="2">Uncharacterized protein</fullName>
    </submittedName>
</protein>